<sequence length="642" mass="71314">MSPVGKANAHTSATAENHTVGMDIQIFLHIKDKAIIEHRTFDILICLAGHDDIRLGACSRLPVGVNDQFPHTLVDVGIIEIAANLLVAVDDLFCQPNQAMAVARHNQRIKHITHVLAAGVYEVKADVCQTVKHFIIIAKSIGEYIALCSDTGKTGVRRVKQRKVVRRRAINGSGSAVTESLCIRCNSSNQRSGCEFRASTLVSTNHVLCSAAGDVVQVIFFHFGGDRVFLAKADMLDQLFIDILHSVSSKSAAFFNGMHALVATGTNRLFTKSVRGPHIENRFHKRIIIALLGVGIRHLHIDELGFLVPFAVQQVVRFLNGNSHNVLLLLMRFCPKFIELLVSFVGELFTIECHLIRRDRDFFTASLCRCGCFHMACALCIIDRLLSNCGFSLFVHALGKSFHAGVTIGFNRVNALFAKLVKVVQLGNVPYVVRVAVQRWVDFQNFIKSGNVLSVLFFLLLLFQPFICFSHGWGFLYSFFDKLRNVFPRFCIFRDTGVSAHLTLCRNSLLIIRKAGNGFACYRIYCTAECFHSPFVDFRHGAAAALFLGFNSACFPSLVFLVLFFCIRLTSCGLAFLRFAFFTLCIGFFRGSLPGRFLGNGGIYSFLGHYAAVHISHGFSLSAISRHSWLKKNRDAANTASL</sequence>
<keyword evidence="1" id="KW-1133">Transmembrane helix</keyword>
<evidence type="ECO:0000313" key="2">
    <source>
        <dbReference type="EMBL" id="DAF49638.1"/>
    </source>
</evidence>
<feature type="transmembrane region" description="Helical" evidence="1">
    <location>
        <begin position="455"/>
        <end position="480"/>
    </location>
</feature>
<feature type="transmembrane region" description="Helical" evidence="1">
    <location>
        <begin position="542"/>
        <end position="567"/>
    </location>
</feature>
<dbReference type="EMBL" id="BK032585">
    <property type="protein sequence ID" value="DAF49638.1"/>
    <property type="molecule type" value="Genomic_DNA"/>
</dbReference>
<protein>
    <submittedName>
        <fullName evidence="2">Uncharacterized protein</fullName>
    </submittedName>
</protein>
<reference evidence="2" key="1">
    <citation type="journal article" date="2021" name="Proc. Natl. Acad. Sci. U.S.A.">
        <title>A Catalog of Tens of Thousands of Viruses from Human Metagenomes Reveals Hidden Associations with Chronic Diseases.</title>
        <authorList>
            <person name="Tisza M.J."/>
            <person name="Buck C.B."/>
        </authorList>
    </citation>
    <scope>NUCLEOTIDE SEQUENCE</scope>
    <source>
        <strain evidence="2">Ctuev19</strain>
    </source>
</reference>
<evidence type="ECO:0000256" key="1">
    <source>
        <dbReference type="SAM" id="Phobius"/>
    </source>
</evidence>
<feature type="transmembrane region" description="Helical" evidence="1">
    <location>
        <begin position="574"/>
        <end position="591"/>
    </location>
</feature>
<name>A0A8S5SFC5_9CAUD</name>
<keyword evidence="1" id="KW-0472">Membrane</keyword>
<organism evidence="2">
    <name type="scientific">Myoviridae sp. ctuev19</name>
    <dbReference type="NCBI Taxonomy" id="2827716"/>
    <lineage>
        <taxon>Viruses</taxon>
        <taxon>Duplodnaviria</taxon>
        <taxon>Heunggongvirae</taxon>
        <taxon>Uroviricota</taxon>
        <taxon>Caudoviricetes</taxon>
    </lineage>
</organism>
<feature type="transmembrane region" description="Helical" evidence="1">
    <location>
        <begin position="603"/>
        <end position="624"/>
    </location>
</feature>
<proteinExistence type="predicted"/>
<keyword evidence="1" id="KW-0812">Transmembrane</keyword>
<accession>A0A8S5SFC5</accession>